<reference evidence="3 4" key="1">
    <citation type="journal article" date="2016" name="Nat. Commun.">
        <title>Extremotolerant tardigrade genome and improved radiotolerance of human cultured cells by tardigrade-unique protein.</title>
        <authorList>
            <person name="Hashimoto T."/>
            <person name="Horikawa D.D."/>
            <person name="Saito Y."/>
            <person name="Kuwahara H."/>
            <person name="Kozuka-Hata H."/>
            <person name="Shin-I T."/>
            <person name="Minakuchi Y."/>
            <person name="Ohishi K."/>
            <person name="Motoyama A."/>
            <person name="Aizu T."/>
            <person name="Enomoto A."/>
            <person name="Kondo K."/>
            <person name="Tanaka S."/>
            <person name="Hara Y."/>
            <person name="Koshikawa S."/>
            <person name="Sagara H."/>
            <person name="Miura T."/>
            <person name="Yokobori S."/>
            <person name="Miyagawa K."/>
            <person name="Suzuki Y."/>
            <person name="Kubo T."/>
            <person name="Oyama M."/>
            <person name="Kohara Y."/>
            <person name="Fujiyama A."/>
            <person name="Arakawa K."/>
            <person name="Katayama T."/>
            <person name="Toyoda A."/>
            <person name="Kunieda T."/>
        </authorList>
    </citation>
    <scope>NUCLEOTIDE SEQUENCE [LARGE SCALE GENOMIC DNA]</scope>
    <source>
        <strain evidence="3 4">YOKOZUNA-1</strain>
    </source>
</reference>
<evidence type="ECO:0008006" key="5">
    <source>
        <dbReference type="Google" id="ProtNLM"/>
    </source>
</evidence>
<sequence length="232" mass="25465">MLLPNFLVMFGVGLVLIRDCYGQNDLTKSSSTVPILHDPNLLVVDLITKPTIKGLTINWAIAEIQTVMTSPQTFFRSTSMTSAELGMGPDVDGSWNLVLYLHELIDGNLYISVYLERQHSSKGKVHVTLSLQAKFDNGTVINSVGPETTIFPEGEADNTNYGWANFLKESMLDKSPTATLHLQAHVALMGPVTTIRQSQRQQVESDSKPFVVNRGIPGAVKETSPTREPPPT</sequence>
<evidence type="ECO:0000256" key="2">
    <source>
        <dbReference type="SAM" id="SignalP"/>
    </source>
</evidence>
<feature type="signal peptide" evidence="2">
    <location>
        <begin position="1"/>
        <end position="22"/>
    </location>
</feature>
<gene>
    <name evidence="3" type="primary">RvY_11908-1</name>
    <name evidence="3" type="synonym">RvY_11908.1</name>
    <name evidence="3" type="ORF">RvY_11908</name>
</gene>
<keyword evidence="2" id="KW-0732">Signal</keyword>
<dbReference type="Proteomes" id="UP000186922">
    <property type="component" value="Unassembled WGS sequence"/>
</dbReference>
<name>A0A1D1VK29_RAMVA</name>
<dbReference type="SUPFAM" id="SSF49599">
    <property type="entry name" value="TRAF domain-like"/>
    <property type="match status" value="1"/>
</dbReference>
<proteinExistence type="predicted"/>
<dbReference type="Gene3D" id="2.60.210.10">
    <property type="entry name" value="Apoptosis, Tumor Necrosis Factor Receptor Associated Protein 2, Chain A"/>
    <property type="match status" value="1"/>
</dbReference>
<dbReference type="EMBL" id="BDGG01000007">
    <property type="protein sequence ID" value="GAV01156.1"/>
    <property type="molecule type" value="Genomic_DNA"/>
</dbReference>
<comment type="caution">
    <text evidence="3">The sequence shown here is derived from an EMBL/GenBank/DDBJ whole genome shotgun (WGS) entry which is preliminary data.</text>
</comment>
<organism evidence="3 4">
    <name type="scientific">Ramazzottius varieornatus</name>
    <name type="common">Water bear</name>
    <name type="synonym">Tardigrade</name>
    <dbReference type="NCBI Taxonomy" id="947166"/>
    <lineage>
        <taxon>Eukaryota</taxon>
        <taxon>Metazoa</taxon>
        <taxon>Ecdysozoa</taxon>
        <taxon>Tardigrada</taxon>
        <taxon>Eutardigrada</taxon>
        <taxon>Parachela</taxon>
        <taxon>Hypsibioidea</taxon>
        <taxon>Ramazzottiidae</taxon>
        <taxon>Ramazzottius</taxon>
    </lineage>
</organism>
<evidence type="ECO:0000313" key="4">
    <source>
        <dbReference type="Proteomes" id="UP000186922"/>
    </source>
</evidence>
<protein>
    <recommendedName>
        <fullName evidence="5">MATH domain-containing protein</fullName>
    </recommendedName>
</protein>
<evidence type="ECO:0000256" key="1">
    <source>
        <dbReference type="SAM" id="MobiDB-lite"/>
    </source>
</evidence>
<evidence type="ECO:0000313" key="3">
    <source>
        <dbReference type="EMBL" id="GAV01156.1"/>
    </source>
</evidence>
<keyword evidence="4" id="KW-1185">Reference proteome</keyword>
<accession>A0A1D1VK29</accession>
<dbReference type="AlphaFoldDB" id="A0A1D1VK29"/>
<dbReference type="InterPro" id="IPR008974">
    <property type="entry name" value="TRAF-like"/>
</dbReference>
<feature type="region of interest" description="Disordered" evidence="1">
    <location>
        <begin position="199"/>
        <end position="232"/>
    </location>
</feature>
<feature type="chain" id="PRO_5008898517" description="MATH domain-containing protein" evidence="2">
    <location>
        <begin position="23"/>
        <end position="232"/>
    </location>
</feature>